<evidence type="ECO:0000313" key="2">
    <source>
        <dbReference type="Proteomes" id="UP000190890"/>
    </source>
</evidence>
<keyword evidence="2" id="KW-1185">Reference proteome</keyword>
<sequence>MIKSEIFYIENVLLDFNPKSYDASKIDSKKTKGIYMNIFQSEEGAILNRGNINKYENKKYFH</sequence>
<gene>
    <name evidence="1" type="ORF">CLPUN_34300</name>
</gene>
<comment type="caution">
    <text evidence="1">The sequence shown here is derived from an EMBL/GenBank/DDBJ whole genome shotgun (WGS) entry which is preliminary data.</text>
</comment>
<proteinExistence type="predicted"/>
<name>A0A1S8TC54_9CLOT</name>
<organism evidence="1 2">
    <name type="scientific">Clostridium puniceum</name>
    <dbReference type="NCBI Taxonomy" id="29367"/>
    <lineage>
        <taxon>Bacteria</taxon>
        <taxon>Bacillati</taxon>
        <taxon>Bacillota</taxon>
        <taxon>Clostridia</taxon>
        <taxon>Eubacteriales</taxon>
        <taxon>Clostridiaceae</taxon>
        <taxon>Clostridium</taxon>
    </lineage>
</organism>
<dbReference type="STRING" id="29367.CLPUN_34300"/>
<dbReference type="OrthoDB" id="9797415at2"/>
<protein>
    <submittedName>
        <fullName evidence="1">Uncharacterized protein</fullName>
    </submittedName>
</protein>
<dbReference type="AlphaFoldDB" id="A0A1S8TC54"/>
<dbReference type="RefSeq" id="WP_077848458.1">
    <property type="nucleotide sequence ID" value="NZ_LZZM01000189.1"/>
</dbReference>
<dbReference type="EMBL" id="LZZM01000189">
    <property type="protein sequence ID" value="OOM75189.1"/>
    <property type="molecule type" value="Genomic_DNA"/>
</dbReference>
<accession>A0A1S8TC54</accession>
<dbReference type="Proteomes" id="UP000190890">
    <property type="component" value="Unassembled WGS sequence"/>
</dbReference>
<evidence type="ECO:0000313" key="1">
    <source>
        <dbReference type="EMBL" id="OOM75189.1"/>
    </source>
</evidence>
<reference evidence="1 2" key="1">
    <citation type="submission" date="2016-05" db="EMBL/GenBank/DDBJ databases">
        <title>Microbial solvent formation.</title>
        <authorList>
            <person name="Poehlein A."/>
            <person name="Montoya Solano J.D."/>
            <person name="Flitsch S."/>
            <person name="Krabben P."/>
            <person name="Duerre P."/>
            <person name="Daniel R."/>
        </authorList>
    </citation>
    <scope>NUCLEOTIDE SEQUENCE [LARGE SCALE GENOMIC DNA]</scope>
    <source>
        <strain evidence="1 2">DSM 2619</strain>
    </source>
</reference>